<keyword evidence="10" id="KW-1185">Reference proteome</keyword>
<evidence type="ECO:0000313" key="7">
    <source>
        <dbReference type="EMBL" id="GIN97531.1"/>
    </source>
</evidence>
<dbReference type="Proteomes" id="UP000287296">
    <property type="component" value="Unassembled WGS sequence"/>
</dbReference>
<dbReference type="GO" id="GO:0070681">
    <property type="term" value="P:glutaminyl-tRNAGln biosynthesis via transamidation"/>
    <property type="evidence" value="ECO:0007669"/>
    <property type="project" value="TreeGrafter"/>
</dbReference>
<dbReference type="AlphaFoldDB" id="A0A429X7L0"/>
<dbReference type="EC" id="6.3.5.-" evidence="6"/>
<accession>A0A429X7L0</accession>
<evidence type="ECO:0000256" key="2">
    <source>
        <dbReference type="ARBA" id="ARBA00011123"/>
    </source>
</evidence>
<dbReference type="EMBL" id="BORJ01000009">
    <property type="protein sequence ID" value="GIN97531.1"/>
    <property type="molecule type" value="Genomic_DNA"/>
</dbReference>
<keyword evidence="6" id="KW-0547">Nucleotide-binding</keyword>
<evidence type="ECO:0000256" key="4">
    <source>
        <dbReference type="ARBA" id="ARBA00047380"/>
    </source>
</evidence>
<comment type="caution">
    <text evidence="8">The sequence shown here is derived from an EMBL/GenBank/DDBJ whole genome shotgun (WGS) entry which is preliminary data.</text>
</comment>
<comment type="subunit">
    <text evidence="2 6">Heterotrimer of A, B and C subunits.</text>
</comment>
<organism evidence="8 9">
    <name type="scientific">Siminovitchia terrae</name>
    <name type="common">Bacillus terrae</name>
    <dbReference type="NCBI Taxonomy" id="1914933"/>
    <lineage>
        <taxon>Bacteria</taxon>
        <taxon>Bacillati</taxon>
        <taxon>Bacillota</taxon>
        <taxon>Bacilli</taxon>
        <taxon>Bacillales</taxon>
        <taxon>Bacillaceae</taxon>
        <taxon>Siminovitchia</taxon>
    </lineage>
</organism>
<reference evidence="7 10" key="2">
    <citation type="submission" date="2021-03" db="EMBL/GenBank/DDBJ databases">
        <title>Antimicrobial resistance genes in bacteria isolated from Japanese honey, and their potential for conferring macrolide and lincosamide resistance in the American foulbrood pathogen Paenibacillus larvae.</title>
        <authorList>
            <person name="Okamoto M."/>
            <person name="Kumagai M."/>
            <person name="Kanamori H."/>
            <person name="Takamatsu D."/>
        </authorList>
    </citation>
    <scope>NUCLEOTIDE SEQUENCE [LARGE SCALE GENOMIC DNA]</scope>
    <source>
        <strain evidence="7 10">J6TS1</strain>
    </source>
</reference>
<gene>
    <name evidence="6 8" type="primary">gatC</name>
    <name evidence="8" type="ORF">D5F11_012600</name>
    <name evidence="7" type="ORF">J6TS1_34010</name>
</gene>
<dbReference type="InterPro" id="IPR003837">
    <property type="entry name" value="GatC"/>
</dbReference>
<dbReference type="GO" id="GO:0016740">
    <property type="term" value="F:transferase activity"/>
    <property type="evidence" value="ECO:0007669"/>
    <property type="project" value="UniProtKB-KW"/>
</dbReference>
<dbReference type="Gene3D" id="1.10.20.60">
    <property type="entry name" value="Glu-tRNAGln amidotransferase C subunit, N-terminal domain"/>
    <property type="match status" value="1"/>
</dbReference>
<dbReference type="Proteomes" id="UP000680670">
    <property type="component" value="Unassembled WGS sequence"/>
</dbReference>
<proteinExistence type="inferred from homology"/>
<comment type="similarity">
    <text evidence="1 6">Belongs to the GatC family.</text>
</comment>
<dbReference type="OrthoDB" id="9813938at2"/>
<keyword evidence="6" id="KW-0436">Ligase</keyword>
<evidence type="ECO:0000256" key="5">
    <source>
        <dbReference type="ARBA" id="ARBA00047913"/>
    </source>
</evidence>
<dbReference type="GO" id="GO:0050567">
    <property type="term" value="F:glutaminyl-tRNA synthase (glutamine-hydrolyzing) activity"/>
    <property type="evidence" value="ECO:0007669"/>
    <property type="project" value="UniProtKB-UniRule"/>
</dbReference>
<dbReference type="SUPFAM" id="SSF141000">
    <property type="entry name" value="Glu-tRNAGln amidotransferase C subunit"/>
    <property type="match status" value="1"/>
</dbReference>
<dbReference type="Pfam" id="PF02686">
    <property type="entry name" value="GatC"/>
    <property type="match status" value="1"/>
</dbReference>
<protein>
    <recommendedName>
        <fullName evidence="6">Aspartyl/glutamyl-tRNA(Asn/Gln) amidotransferase subunit C</fullName>
        <shortName evidence="6">Asp/Glu-ADT subunit C</shortName>
        <ecNumber evidence="6">6.3.5.-</ecNumber>
    </recommendedName>
</protein>
<dbReference type="NCBIfam" id="TIGR00135">
    <property type="entry name" value="gatC"/>
    <property type="match status" value="1"/>
</dbReference>
<dbReference type="GO" id="GO:0006450">
    <property type="term" value="P:regulation of translational fidelity"/>
    <property type="evidence" value="ECO:0007669"/>
    <property type="project" value="InterPro"/>
</dbReference>
<dbReference type="PANTHER" id="PTHR15004">
    <property type="entry name" value="GLUTAMYL-TRNA(GLN) AMIDOTRANSFERASE SUBUNIT C, MITOCHONDRIAL"/>
    <property type="match status" value="1"/>
</dbReference>
<dbReference type="PANTHER" id="PTHR15004:SF0">
    <property type="entry name" value="GLUTAMYL-TRNA(GLN) AMIDOTRANSFERASE SUBUNIT C, MITOCHONDRIAL"/>
    <property type="match status" value="1"/>
</dbReference>
<evidence type="ECO:0000313" key="8">
    <source>
        <dbReference type="EMBL" id="RST59425.1"/>
    </source>
</evidence>
<comment type="catalytic activity">
    <reaction evidence="4 6">
        <text>L-aspartyl-tRNA(Asn) + L-glutamine + ATP + H2O = L-asparaginyl-tRNA(Asn) + L-glutamate + ADP + phosphate + 2 H(+)</text>
        <dbReference type="Rhea" id="RHEA:14513"/>
        <dbReference type="Rhea" id="RHEA-COMP:9674"/>
        <dbReference type="Rhea" id="RHEA-COMP:9677"/>
        <dbReference type="ChEBI" id="CHEBI:15377"/>
        <dbReference type="ChEBI" id="CHEBI:15378"/>
        <dbReference type="ChEBI" id="CHEBI:29985"/>
        <dbReference type="ChEBI" id="CHEBI:30616"/>
        <dbReference type="ChEBI" id="CHEBI:43474"/>
        <dbReference type="ChEBI" id="CHEBI:58359"/>
        <dbReference type="ChEBI" id="CHEBI:78515"/>
        <dbReference type="ChEBI" id="CHEBI:78516"/>
        <dbReference type="ChEBI" id="CHEBI:456216"/>
    </reaction>
</comment>
<evidence type="ECO:0000313" key="9">
    <source>
        <dbReference type="Proteomes" id="UP000287296"/>
    </source>
</evidence>
<name>A0A429X7L0_SIMTE</name>
<dbReference type="HAMAP" id="MF_00122">
    <property type="entry name" value="GatC"/>
    <property type="match status" value="1"/>
</dbReference>
<reference evidence="8 9" key="1">
    <citation type="submission" date="2018-12" db="EMBL/GenBank/DDBJ databases">
        <authorList>
            <person name="Sun L."/>
            <person name="Chen Z."/>
        </authorList>
    </citation>
    <scope>NUCLEOTIDE SEQUENCE [LARGE SCALE GENOMIC DNA]</scope>
    <source>
        <strain evidence="8 9">LMG 29736</strain>
    </source>
</reference>
<dbReference type="GO" id="GO:0006412">
    <property type="term" value="P:translation"/>
    <property type="evidence" value="ECO:0007669"/>
    <property type="project" value="UniProtKB-UniRule"/>
</dbReference>
<sequence>MSRITKEQVYHIADLARLEINEEEAELFTSQLDDMINMVEKLDQLDATNVKPMSHVFIQENVMRDDETVEGLPIEETMKNVPECEGRLIKVPQILE</sequence>
<dbReference type="EMBL" id="QYTW02000011">
    <property type="protein sequence ID" value="RST59425.1"/>
    <property type="molecule type" value="Genomic_DNA"/>
</dbReference>
<keyword evidence="6" id="KW-0648">Protein biosynthesis</keyword>
<evidence type="ECO:0000256" key="3">
    <source>
        <dbReference type="ARBA" id="ARBA00024799"/>
    </source>
</evidence>
<dbReference type="RefSeq" id="WP_120116612.1">
    <property type="nucleotide sequence ID" value="NZ_BORI01000017.1"/>
</dbReference>
<evidence type="ECO:0000256" key="6">
    <source>
        <dbReference type="HAMAP-Rule" id="MF_00122"/>
    </source>
</evidence>
<comment type="catalytic activity">
    <reaction evidence="5 6">
        <text>L-glutamyl-tRNA(Gln) + L-glutamine + ATP + H2O = L-glutaminyl-tRNA(Gln) + L-glutamate + ADP + phosphate + H(+)</text>
        <dbReference type="Rhea" id="RHEA:17521"/>
        <dbReference type="Rhea" id="RHEA-COMP:9681"/>
        <dbReference type="Rhea" id="RHEA-COMP:9684"/>
        <dbReference type="ChEBI" id="CHEBI:15377"/>
        <dbReference type="ChEBI" id="CHEBI:15378"/>
        <dbReference type="ChEBI" id="CHEBI:29985"/>
        <dbReference type="ChEBI" id="CHEBI:30616"/>
        <dbReference type="ChEBI" id="CHEBI:43474"/>
        <dbReference type="ChEBI" id="CHEBI:58359"/>
        <dbReference type="ChEBI" id="CHEBI:78520"/>
        <dbReference type="ChEBI" id="CHEBI:78521"/>
        <dbReference type="ChEBI" id="CHEBI:456216"/>
    </reaction>
</comment>
<dbReference type="InterPro" id="IPR036113">
    <property type="entry name" value="Asp/Glu-ADT_sf_sub_c"/>
</dbReference>
<keyword evidence="8" id="KW-0808">Transferase</keyword>
<evidence type="ECO:0000256" key="1">
    <source>
        <dbReference type="ARBA" id="ARBA00010757"/>
    </source>
</evidence>
<evidence type="ECO:0000313" key="10">
    <source>
        <dbReference type="Proteomes" id="UP000680670"/>
    </source>
</evidence>
<comment type="function">
    <text evidence="3 6">Allows the formation of correctly charged Asn-tRNA(Asn) or Gln-tRNA(Gln) through the transamidation of misacylated Asp-tRNA(Asn) or Glu-tRNA(Gln) in organisms which lack either or both of asparaginyl-tRNA or glutaminyl-tRNA synthetases. The reaction takes place in the presence of glutamine and ATP through an activated phospho-Asp-tRNA(Asn) or phospho-Glu-tRNA(Gln).</text>
</comment>
<keyword evidence="6" id="KW-0067">ATP-binding</keyword>
<dbReference type="GO" id="GO:0005524">
    <property type="term" value="F:ATP binding"/>
    <property type="evidence" value="ECO:0007669"/>
    <property type="project" value="UniProtKB-KW"/>
</dbReference>